<dbReference type="Gene3D" id="1.10.10.790">
    <property type="entry name" value="Surp module"/>
    <property type="match status" value="2"/>
</dbReference>
<keyword evidence="5" id="KW-0508">mRNA splicing</keyword>
<dbReference type="GO" id="GO:0071013">
    <property type="term" value="C:catalytic step 2 spliceosome"/>
    <property type="evidence" value="ECO:0007669"/>
    <property type="project" value="TreeGrafter"/>
</dbReference>
<keyword evidence="6" id="KW-0539">Nucleus</keyword>
<feature type="compositionally biased region" description="Pro residues" evidence="8">
    <location>
        <begin position="637"/>
        <end position="647"/>
    </location>
</feature>
<evidence type="ECO:0000256" key="3">
    <source>
        <dbReference type="ARBA" id="ARBA00022728"/>
    </source>
</evidence>
<evidence type="ECO:0000256" key="6">
    <source>
        <dbReference type="ARBA" id="ARBA00023242"/>
    </source>
</evidence>
<evidence type="ECO:0000259" key="9">
    <source>
        <dbReference type="PROSITE" id="PS50128"/>
    </source>
</evidence>
<evidence type="ECO:0000256" key="8">
    <source>
        <dbReference type="SAM" id="MobiDB-lite"/>
    </source>
</evidence>
<dbReference type="GO" id="GO:0000381">
    <property type="term" value="P:regulation of alternative mRNA splicing, via spliceosome"/>
    <property type="evidence" value="ECO:0007669"/>
    <property type="project" value="TreeGrafter"/>
</dbReference>
<dbReference type="PhylomeDB" id="A0A0G4F3Q9"/>
<dbReference type="GO" id="GO:0003723">
    <property type="term" value="F:RNA binding"/>
    <property type="evidence" value="ECO:0007669"/>
    <property type="project" value="InterPro"/>
</dbReference>
<dbReference type="FunFam" id="1.10.10.790:FF:000001">
    <property type="entry name" value="Splicing factor 3a, subunit 1"/>
    <property type="match status" value="1"/>
</dbReference>
<dbReference type="PROSITE" id="PS50128">
    <property type="entry name" value="SURP"/>
    <property type="match status" value="2"/>
</dbReference>
<dbReference type="EMBL" id="CDMZ01000096">
    <property type="protein sequence ID" value="CEM06558.1"/>
    <property type="molecule type" value="Genomic_DNA"/>
</dbReference>
<feature type="compositionally biased region" description="Low complexity" evidence="8">
    <location>
        <begin position="561"/>
        <end position="574"/>
    </location>
</feature>
<dbReference type="AlphaFoldDB" id="A0A0G4F3Q9"/>
<reference evidence="10" key="1">
    <citation type="submission" date="2014-11" db="EMBL/GenBank/DDBJ databases">
        <authorList>
            <person name="Otto D Thomas"/>
            <person name="Naeem Raeece"/>
        </authorList>
    </citation>
    <scope>NUCLEOTIDE SEQUENCE</scope>
</reference>
<feature type="region of interest" description="Disordered" evidence="8">
    <location>
        <begin position="226"/>
        <end position="247"/>
    </location>
</feature>
<feature type="region of interest" description="Disordered" evidence="8">
    <location>
        <begin position="1"/>
        <end position="26"/>
    </location>
</feature>
<dbReference type="PANTHER" id="PTHR15316:SF1">
    <property type="entry name" value="SPLICING FACTOR 3A SUBUNIT 1"/>
    <property type="match status" value="1"/>
</dbReference>
<dbReference type="InterPro" id="IPR035967">
    <property type="entry name" value="SWAP/Surp_sf"/>
</dbReference>
<dbReference type="SUPFAM" id="SSF109905">
    <property type="entry name" value="Surp module (SWAP domain)"/>
    <property type="match status" value="2"/>
</dbReference>
<feature type="coiled-coil region" evidence="7">
    <location>
        <begin position="270"/>
        <end position="301"/>
    </location>
</feature>
<evidence type="ECO:0000256" key="2">
    <source>
        <dbReference type="ARBA" id="ARBA00022664"/>
    </source>
</evidence>
<feature type="compositionally biased region" description="Low complexity" evidence="8">
    <location>
        <begin position="384"/>
        <end position="396"/>
    </location>
</feature>
<keyword evidence="4" id="KW-0677">Repeat</keyword>
<dbReference type="PANTHER" id="PTHR15316">
    <property type="entry name" value="SPLICEOSOME ASSOCIATED PROTEIN 114/SWAP SPLICING FACTOR-RELATED"/>
    <property type="match status" value="1"/>
</dbReference>
<evidence type="ECO:0000256" key="1">
    <source>
        <dbReference type="ARBA" id="ARBA00004123"/>
    </source>
</evidence>
<dbReference type="VEuPathDB" id="CryptoDB:Cvel_14969"/>
<sequence>MLGFPPPPQAPMPPARPAAPPTASKFGIIFPPPDIQNVIEKTASFVAKNGDAFESRIIQERQGDQQKFGFLMKNNPYRPYYEMKLRELRGEDVGDAKRPTVPRAILDQQAKEAEKKARKEQLKMLTMGGETGAAGKKELKPPPEDVFSVQQPYIAPLDLDVIKLTAQFVARNGQKFLMALTEREEGNGQFSFLKPTHHLFGYFSKLIEAYHRCLVPSDDTKKFLKSLTEDGGDGGEPKENGTAKANGGLMPQDIGAPLPKLPQQFLDRATDRFEWEANEAKKRKEKEEAEEEERVQMMQIDWHDFVIVDTIEFTLEDEHGDLGAPIDFSAGRRQAVPPSLEAQGRGAVIQRGRVAAAGREEEDMEMEMEMEEDVQVMDVDDDTAPPGQQPQKPGAAADEDMDAAMDTEGAEGAAAPAAAAAAAAAAASAPGAPADRPRDDTIDLPAGVMNMDAVKIRHDYKRRPVGAKRKAAAGMQICPITGREVRAEEMTEHLRILLLDPKWKEQKDRLLEKAKKESAFAGGSAVENNLAAFVAHRPDLFGSIDDQMFEEDIPAGAPESAQAPPALPGAAAPPMFMPPPQQTQQMPLLGHAPLPPGPPPAMGALPVAGAPGTLPVLPSGLPAPPPILPYPPAPGMPAGIPLPPPPGLIEGAEASQPAAKKPRTGAEQPDDQQPPPQPPPQ</sequence>
<feature type="compositionally biased region" description="Pro residues" evidence="8">
    <location>
        <begin position="1"/>
        <end position="20"/>
    </location>
</feature>
<gene>
    <name evidence="10" type="ORF">Cvel_14969</name>
</gene>
<evidence type="ECO:0000256" key="5">
    <source>
        <dbReference type="ARBA" id="ARBA00023187"/>
    </source>
</evidence>
<comment type="subcellular location">
    <subcellularLocation>
        <location evidence="1">Nucleus</location>
    </subcellularLocation>
</comment>
<evidence type="ECO:0000256" key="4">
    <source>
        <dbReference type="ARBA" id="ARBA00022737"/>
    </source>
</evidence>
<dbReference type="SMART" id="SM00648">
    <property type="entry name" value="SWAP"/>
    <property type="match status" value="2"/>
</dbReference>
<dbReference type="Pfam" id="PF12230">
    <property type="entry name" value="PRP21_like_P"/>
    <property type="match status" value="1"/>
</dbReference>
<evidence type="ECO:0000313" key="10">
    <source>
        <dbReference type="EMBL" id="CEM06558.1"/>
    </source>
</evidence>
<feature type="region of interest" description="Disordered" evidence="8">
    <location>
        <begin position="379"/>
        <end position="401"/>
    </location>
</feature>
<feature type="domain" description="SURP motif" evidence="9">
    <location>
        <begin position="38"/>
        <end position="81"/>
    </location>
</feature>
<dbReference type="InterPro" id="IPR000061">
    <property type="entry name" value="Surp"/>
</dbReference>
<dbReference type="GO" id="GO:0045292">
    <property type="term" value="P:mRNA cis splicing, via spliceosome"/>
    <property type="evidence" value="ECO:0007669"/>
    <property type="project" value="InterPro"/>
</dbReference>
<keyword evidence="2" id="KW-0507">mRNA processing</keyword>
<keyword evidence="7" id="KW-0175">Coiled coil</keyword>
<feature type="region of interest" description="Disordered" evidence="8">
    <location>
        <begin position="556"/>
        <end position="579"/>
    </location>
</feature>
<name>A0A0G4F3Q9_9ALVE</name>
<protein>
    <recommendedName>
        <fullName evidence="9">SURP motif domain-containing protein</fullName>
    </recommendedName>
</protein>
<feature type="region of interest" description="Disordered" evidence="8">
    <location>
        <begin position="637"/>
        <end position="681"/>
    </location>
</feature>
<dbReference type="FunFam" id="1.10.10.790:FF:000002">
    <property type="entry name" value="Splicing factor 3A subunit 1"/>
    <property type="match status" value="1"/>
</dbReference>
<proteinExistence type="predicted"/>
<dbReference type="Pfam" id="PF01805">
    <property type="entry name" value="Surp"/>
    <property type="match status" value="2"/>
</dbReference>
<accession>A0A0G4F3Q9</accession>
<evidence type="ECO:0000256" key="7">
    <source>
        <dbReference type="SAM" id="Coils"/>
    </source>
</evidence>
<keyword evidence="3" id="KW-0747">Spliceosome</keyword>
<feature type="domain" description="SURP motif" evidence="9">
    <location>
        <begin position="161"/>
        <end position="203"/>
    </location>
</feature>
<dbReference type="InterPro" id="IPR045146">
    <property type="entry name" value="SF3A1"/>
</dbReference>
<feature type="compositionally biased region" description="Pro residues" evidence="8">
    <location>
        <begin position="672"/>
        <end position="681"/>
    </location>
</feature>
<dbReference type="GO" id="GO:0005686">
    <property type="term" value="C:U2 snRNP"/>
    <property type="evidence" value="ECO:0007669"/>
    <property type="project" value="TreeGrafter"/>
</dbReference>
<dbReference type="InterPro" id="IPR022030">
    <property type="entry name" value="SF3A1_dom"/>
</dbReference>
<organism evidence="10">
    <name type="scientific">Chromera velia CCMP2878</name>
    <dbReference type="NCBI Taxonomy" id="1169474"/>
    <lineage>
        <taxon>Eukaryota</taxon>
        <taxon>Sar</taxon>
        <taxon>Alveolata</taxon>
        <taxon>Colpodellida</taxon>
        <taxon>Chromeraceae</taxon>
        <taxon>Chromera</taxon>
    </lineage>
</organism>
<dbReference type="GO" id="GO:0071004">
    <property type="term" value="C:U2-type prespliceosome"/>
    <property type="evidence" value="ECO:0007669"/>
    <property type="project" value="TreeGrafter"/>
</dbReference>